<dbReference type="Proteomes" id="UP000267798">
    <property type="component" value="Unassembled WGS sequence"/>
</dbReference>
<dbReference type="OrthoDB" id="1912519at2"/>
<feature type="chain" id="PRO_5017262081" description="DUF4309 domain-containing protein" evidence="1">
    <location>
        <begin position="26"/>
        <end position="164"/>
    </location>
</feature>
<keyword evidence="1" id="KW-0732">Signal</keyword>
<dbReference type="RefSeq" id="WP_120113839.1">
    <property type="nucleotide sequence ID" value="NZ_QXQB01000006.1"/>
</dbReference>
<proteinExistence type="predicted"/>
<accession>A0A3A6PB07</accession>
<protein>
    <recommendedName>
        <fullName evidence="4">DUF4309 domain-containing protein</fullName>
    </recommendedName>
</protein>
<evidence type="ECO:0000256" key="1">
    <source>
        <dbReference type="SAM" id="SignalP"/>
    </source>
</evidence>
<gene>
    <name evidence="2" type="ORF">D3P09_23305</name>
</gene>
<dbReference type="PROSITE" id="PS51257">
    <property type="entry name" value="PROKAR_LIPOPROTEIN"/>
    <property type="match status" value="1"/>
</dbReference>
<name>A0A3A6PB07_9BACL</name>
<reference evidence="2 3" key="1">
    <citation type="submission" date="2018-09" db="EMBL/GenBank/DDBJ databases">
        <title>Paenibacillus aracenensis nov. sp. isolated from a cave in southern Spain.</title>
        <authorList>
            <person name="Jurado V."/>
            <person name="Gutierrez-Patricio S."/>
            <person name="Gonzalez-Pimentel J.L."/>
            <person name="Miller A.Z."/>
            <person name="Laiz L."/>
            <person name="Saiz-Jimenez C."/>
        </authorList>
    </citation>
    <scope>NUCLEOTIDE SEQUENCE [LARGE SCALE GENOMIC DNA]</scope>
    <source>
        <strain evidence="2 3">JCM 19203</strain>
    </source>
</reference>
<dbReference type="EMBL" id="QXQB01000006">
    <property type="protein sequence ID" value="RJX37285.1"/>
    <property type="molecule type" value="Genomic_DNA"/>
</dbReference>
<keyword evidence="3" id="KW-1185">Reference proteome</keyword>
<sequence length="164" mass="18427">MRNKWWMIVLAFTILLGACSGGGEAFELAEVYANAESTDLSAEKGGLSGWDMTQTEIREQLGKPVFEGTTNKGGDVLEYEGYEYFFYKGKLQGYSIKQDGKTAEGIGIGDNRDRIKEQYGAHYTERTQDELHFFGYYDKENGIVLEFVLKDEKVETVLVMRAGG</sequence>
<feature type="signal peptide" evidence="1">
    <location>
        <begin position="1"/>
        <end position="25"/>
    </location>
</feature>
<evidence type="ECO:0000313" key="3">
    <source>
        <dbReference type="Proteomes" id="UP000267798"/>
    </source>
</evidence>
<evidence type="ECO:0008006" key="4">
    <source>
        <dbReference type="Google" id="ProtNLM"/>
    </source>
</evidence>
<evidence type="ECO:0000313" key="2">
    <source>
        <dbReference type="EMBL" id="RJX37285.1"/>
    </source>
</evidence>
<comment type="caution">
    <text evidence="2">The sequence shown here is derived from an EMBL/GenBank/DDBJ whole genome shotgun (WGS) entry which is preliminary data.</text>
</comment>
<dbReference type="AlphaFoldDB" id="A0A3A6PB07"/>
<organism evidence="2 3">
    <name type="scientific">Paenibacillus pinisoli</name>
    <dbReference type="NCBI Taxonomy" id="1276110"/>
    <lineage>
        <taxon>Bacteria</taxon>
        <taxon>Bacillati</taxon>
        <taxon>Bacillota</taxon>
        <taxon>Bacilli</taxon>
        <taxon>Bacillales</taxon>
        <taxon>Paenibacillaceae</taxon>
        <taxon>Paenibacillus</taxon>
    </lineage>
</organism>